<protein>
    <submittedName>
        <fullName evidence="1">Uncharacterized protein</fullName>
    </submittedName>
</protein>
<dbReference type="Proteomes" id="UP000273022">
    <property type="component" value="Unassembled WGS sequence"/>
</dbReference>
<keyword evidence="2" id="KW-1185">Reference proteome</keyword>
<comment type="caution">
    <text evidence="1">The sequence shown here is derived from an EMBL/GenBank/DDBJ whole genome shotgun (WGS) entry which is preliminary data.</text>
</comment>
<dbReference type="AlphaFoldDB" id="A0A3A6TSS1"/>
<evidence type="ECO:0000313" key="2">
    <source>
        <dbReference type="Proteomes" id="UP000273022"/>
    </source>
</evidence>
<gene>
    <name evidence="1" type="ORF">D5R81_11070</name>
</gene>
<reference evidence="1 2" key="1">
    <citation type="submission" date="2018-09" db="EMBL/GenBank/DDBJ databases">
        <title>Phylogeny of the Shewanellaceae, and recommendation for two new genera, Pseudoshewanella and Parashewanella.</title>
        <authorList>
            <person name="Wang G."/>
        </authorList>
    </citation>
    <scope>NUCLEOTIDE SEQUENCE [LARGE SCALE GENOMIC DNA]</scope>
    <source>
        <strain evidence="1 2">KCTC 22492</strain>
    </source>
</reference>
<organism evidence="1 2">
    <name type="scientific">Parashewanella spongiae</name>
    <dbReference type="NCBI Taxonomy" id="342950"/>
    <lineage>
        <taxon>Bacteria</taxon>
        <taxon>Pseudomonadati</taxon>
        <taxon>Pseudomonadota</taxon>
        <taxon>Gammaproteobacteria</taxon>
        <taxon>Alteromonadales</taxon>
        <taxon>Shewanellaceae</taxon>
        <taxon>Parashewanella</taxon>
    </lineage>
</organism>
<accession>A0A3A6TSS1</accession>
<dbReference type="EMBL" id="QYYH01000063">
    <property type="protein sequence ID" value="RJY14607.1"/>
    <property type="molecule type" value="Genomic_DNA"/>
</dbReference>
<sequence>MCCCSPNPYNTALQSFVSSDNKLEVDKNTINRHIFKDNQAQKTYLITVIPVPRNKPEIIIIEKDLNNRTAYKIGRTIKYFFCTPKTTYMARVIECLENFGSIYRKRAQGEDLTDSGAQEMLRDGKIKKYAHRESYYSAVKRGPVEPAARKEPINHIHQASPLTPNV</sequence>
<dbReference type="RefSeq" id="WP_121853703.1">
    <property type="nucleotide sequence ID" value="NZ_CP037952.1"/>
</dbReference>
<name>A0A3A6TSS1_9GAMM</name>
<evidence type="ECO:0000313" key="1">
    <source>
        <dbReference type="EMBL" id="RJY14607.1"/>
    </source>
</evidence>
<proteinExistence type="predicted"/>